<name>M3Y1S2_MUSPF</name>
<dbReference type="Ensembl" id="ENSMPUT00000005361.1">
    <property type="protein sequence ID" value="ENSMPUP00000005273.1"/>
    <property type="gene ID" value="ENSMPUG00000005311.1"/>
</dbReference>
<protein>
    <submittedName>
        <fullName evidence="2">Uncharacterized protein</fullName>
    </submittedName>
</protein>
<proteinExistence type="predicted"/>
<feature type="region of interest" description="Disordered" evidence="1">
    <location>
        <begin position="93"/>
        <end position="119"/>
    </location>
</feature>
<dbReference type="HOGENOM" id="CLU_2066800_0_0_1"/>
<feature type="region of interest" description="Disordered" evidence="1">
    <location>
        <begin position="1"/>
        <end position="39"/>
    </location>
</feature>
<feature type="compositionally biased region" description="Gly residues" evidence="1">
    <location>
        <begin position="23"/>
        <end position="35"/>
    </location>
</feature>
<accession>M3Y1S2</accession>
<organism evidence="2">
    <name type="scientific">Mustela putorius furo</name>
    <name type="common">European domestic ferret</name>
    <name type="synonym">Mustela furo</name>
    <dbReference type="NCBI Taxonomy" id="9669"/>
    <lineage>
        <taxon>Eukaryota</taxon>
        <taxon>Metazoa</taxon>
        <taxon>Chordata</taxon>
        <taxon>Craniata</taxon>
        <taxon>Vertebrata</taxon>
        <taxon>Euteleostomi</taxon>
        <taxon>Mammalia</taxon>
        <taxon>Eutheria</taxon>
        <taxon>Laurasiatheria</taxon>
        <taxon>Carnivora</taxon>
        <taxon>Caniformia</taxon>
        <taxon>Musteloidea</taxon>
        <taxon>Mustelidae</taxon>
        <taxon>Mustelinae</taxon>
        <taxon>Mustela</taxon>
    </lineage>
</organism>
<dbReference type="EMBL" id="AEYP01098702">
    <property type="status" value="NOT_ANNOTATED_CDS"/>
    <property type="molecule type" value="Genomic_DNA"/>
</dbReference>
<evidence type="ECO:0000313" key="2">
    <source>
        <dbReference type="Ensembl" id="ENSMPUP00000005273.1"/>
    </source>
</evidence>
<dbReference type="EMBL" id="AEYP01098699">
    <property type="status" value="NOT_ANNOTATED_CDS"/>
    <property type="molecule type" value="Genomic_DNA"/>
</dbReference>
<dbReference type="InParanoid" id="M3Y1S2"/>
<dbReference type="AlphaFoldDB" id="M3Y1S2"/>
<feature type="compositionally biased region" description="Basic and acidic residues" evidence="1">
    <location>
        <begin position="1"/>
        <end position="15"/>
    </location>
</feature>
<dbReference type="EMBL" id="AEYP01098701">
    <property type="status" value="NOT_ANNOTATED_CDS"/>
    <property type="molecule type" value="Genomic_DNA"/>
</dbReference>
<reference evidence="2" key="1">
    <citation type="submission" date="2024-06" db="UniProtKB">
        <authorList>
            <consortium name="Ensembl"/>
        </authorList>
    </citation>
    <scope>IDENTIFICATION</scope>
</reference>
<evidence type="ECO:0000256" key="1">
    <source>
        <dbReference type="SAM" id="MobiDB-lite"/>
    </source>
</evidence>
<sequence>QKVEKREEKREDRKKQQGTRFCGVGGRGGESGGKKLGVKGSWSLRGGKVSLAKARDEPERLSWRPRSLEGCSNGESAVSAPAGCASFRVGRWAVQGGRPPGSSSKRIGAASRRQKNWWS</sequence>
<dbReference type="EMBL" id="AEYP01098700">
    <property type="status" value="NOT_ANNOTATED_CDS"/>
    <property type="molecule type" value="Genomic_DNA"/>
</dbReference>